<keyword evidence="3" id="KW-0418">Kinase</keyword>
<protein>
    <submittedName>
        <fullName evidence="3">Putative sensor histidine kinase VirS</fullName>
    </submittedName>
</protein>
<accession>E6JZ90</accession>
<dbReference type="EMBL" id="AEON01000001">
    <property type="protein sequence ID" value="EFT83980.1"/>
    <property type="molecule type" value="Genomic_DNA"/>
</dbReference>
<evidence type="ECO:0000313" key="3">
    <source>
        <dbReference type="EMBL" id="EFT83980.1"/>
    </source>
</evidence>
<dbReference type="Proteomes" id="UP000004946">
    <property type="component" value="Chromosome"/>
</dbReference>
<dbReference type="InterPro" id="IPR036890">
    <property type="entry name" value="HATPase_C_sf"/>
</dbReference>
<feature type="transmembrane region" description="Helical" evidence="1">
    <location>
        <begin position="51"/>
        <end position="70"/>
    </location>
</feature>
<dbReference type="RefSeq" id="WP_006290483.1">
    <property type="nucleotide sequence ID" value="NZ_AP012333.1"/>
</dbReference>
<dbReference type="GO" id="GO:0016301">
    <property type="term" value="F:kinase activity"/>
    <property type="evidence" value="ECO:0007669"/>
    <property type="project" value="UniProtKB-KW"/>
</dbReference>
<evidence type="ECO:0000259" key="2">
    <source>
        <dbReference type="Pfam" id="PF14501"/>
    </source>
</evidence>
<dbReference type="Gene3D" id="3.30.565.10">
    <property type="entry name" value="Histidine kinase-like ATPase, C-terminal domain"/>
    <property type="match status" value="1"/>
</dbReference>
<keyword evidence="3" id="KW-0808">Transferase</keyword>
<dbReference type="KEGG" id="pdo:PSDT_0658"/>
<dbReference type="InterPro" id="IPR032834">
    <property type="entry name" value="NatK-like_C"/>
</dbReference>
<name>E6JZ90_PARDN</name>
<feature type="transmembrane region" description="Helical" evidence="1">
    <location>
        <begin position="142"/>
        <end position="161"/>
    </location>
</feature>
<comment type="caution">
    <text evidence="3">The sequence shown here is derived from an EMBL/GenBank/DDBJ whole genome shotgun (WGS) entry which is preliminary data.</text>
</comment>
<reference evidence="3 4" key="1">
    <citation type="submission" date="2010-12" db="EMBL/GenBank/DDBJ databases">
        <authorList>
            <person name="Muzny D."/>
            <person name="Qin X."/>
            <person name="Buhay C."/>
            <person name="Dugan-Rocha S."/>
            <person name="Ding Y."/>
            <person name="Chen G."/>
            <person name="Hawes A."/>
            <person name="Holder M."/>
            <person name="Jhangiani S."/>
            <person name="Johnson A."/>
            <person name="Khan Z."/>
            <person name="Li Z."/>
            <person name="Liu W."/>
            <person name="Liu X."/>
            <person name="Perez L."/>
            <person name="Shen H."/>
            <person name="Wang Q."/>
            <person name="Watt J."/>
            <person name="Xi L."/>
            <person name="Xin Y."/>
            <person name="Zhou J."/>
            <person name="Deng J."/>
            <person name="Jiang H."/>
            <person name="Liu Y."/>
            <person name="Qu J."/>
            <person name="Song X.-Z."/>
            <person name="Zhang L."/>
            <person name="Villasana D."/>
            <person name="Johnson A."/>
            <person name="Liu J."/>
            <person name="Liyanage D."/>
            <person name="Lorensuhewa L."/>
            <person name="Robinson T."/>
            <person name="Song A."/>
            <person name="Song B.-B."/>
            <person name="Dinh H."/>
            <person name="Thornton R."/>
            <person name="Coyle M."/>
            <person name="Francisco L."/>
            <person name="Jackson L."/>
            <person name="Javaid M."/>
            <person name="Korchina V."/>
            <person name="Kovar C."/>
            <person name="Mata R."/>
            <person name="Mathew T."/>
            <person name="Ngo R."/>
            <person name="Nguyen L."/>
            <person name="Nguyen N."/>
            <person name="Okwuonu G."/>
            <person name="Ongeri F."/>
            <person name="Pham C."/>
            <person name="Simmons D."/>
            <person name="Wilczek-Boney K."/>
            <person name="Hale W."/>
            <person name="Jakkamsetti A."/>
            <person name="Pham P."/>
            <person name="Ruth R."/>
            <person name="San Lucas F."/>
            <person name="Warren J."/>
            <person name="Zhang J."/>
            <person name="Zhao Z."/>
            <person name="Zhou C."/>
            <person name="Zhu D."/>
            <person name="Lee S."/>
            <person name="Bess C."/>
            <person name="Blankenburg K."/>
            <person name="Forbes L."/>
            <person name="Fu Q."/>
            <person name="Gubbala S."/>
            <person name="Hirani K."/>
            <person name="Jayaseelan J.C."/>
            <person name="Lara F."/>
            <person name="Munidasa M."/>
            <person name="Palculict T."/>
            <person name="Patil S."/>
            <person name="Pu L.-L."/>
            <person name="Saada N."/>
            <person name="Tang L."/>
            <person name="Weissenberger G."/>
            <person name="Zhu Y."/>
            <person name="Hemphill L."/>
            <person name="Shang Y."/>
            <person name="Youmans B."/>
            <person name="Ayvaz T."/>
            <person name="Ross M."/>
            <person name="Santibanez J."/>
            <person name="Aqrawi P."/>
            <person name="Gross S."/>
            <person name="Joshi V."/>
            <person name="Fowler G."/>
            <person name="Nazareth L."/>
            <person name="Reid J."/>
            <person name="Worley K."/>
            <person name="Petrosino J."/>
            <person name="Highlander S."/>
            <person name="Gibbs R."/>
        </authorList>
    </citation>
    <scope>NUCLEOTIDE SEQUENCE [LARGE SCALE GENOMIC DNA]</scope>
    <source>
        <strain evidence="3 4">DSM 10105</strain>
    </source>
</reference>
<dbReference type="SUPFAM" id="SSF55874">
    <property type="entry name" value="ATPase domain of HSP90 chaperone/DNA topoisomerase II/histidine kinase"/>
    <property type="match status" value="1"/>
</dbReference>
<feature type="transmembrane region" description="Helical" evidence="1">
    <location>
        <begin position="173"/>
        <end position="195"/>
    </location>
</feature>
<keyword evidence="4" id="KW-1185">Reference proteome</keyword>
<gene>
    <name evidence="3" type="ORF">HMPREF0620_0985</name>
</gene>
<keyword evidence="1" id="KW-0812">Transmembrane</keyword>
<dbReference type="CDD" id="cd16935">
    <property type="entry name" value="HATPase_AgrC-ComD-like"/>
    <property type="match status" value="1"/>
</dbReference>
<keyword evidence="1" id="KW-0472">Membrane</keyword>
<dbReference type="AlphaFoldDB" id="E6JZ90"/>
<evidence type="ECO:0000256" key="1">
    <source>
        <dbReference type="SAM" id="Phobius"/>
    </source>
</evidence>
<dbReference type="Pfam" id="PF14501">
    <property type="entry name" value="HATPase_c_5"/>
    <property type="match status" value="1"/>
</dbReference>
<dbReference type="eggNOG" id="COG0642">
    <property type="taxonomic scope" value="Bacteria"/>
</dbReference>
<organism evidence="3 4">
    <name type="scientific">Parascardovia denticolens DSM 10105 = JCM 12538</name>
    <dbReference type="NCBI Taxonomy" id="864564"/>
    <lineage>
        <taxon>Bacteria</taxon>
        <taxon>Bacillati</taxon>
        <taxon>Actinomycetota</taxon>
        <taxon>Actinomycetes</taxon>
        <taxon>Bifidobacteriales</taxon>
        <taxon>Bifidobacteriaceae</taxon>
        <taxon>Parascardovia</taxon>
    </lineage>
</organism>
<feature type="domain" description="Sensor histidine kinase NatK-like C-terminal" evidence="2">
    <location>
        <begin position="338"/>
        <end position="465"/>
    </location>
</feature>
<feature type="transmembrane region" description="Helical" evidence="1">
    <location>
        <begin position="102"/>
        <end position="122"/>
    </location>
</feature>
<sequence>MRLNPFYDFLAASGQGLVSFFSASGFVLELLLSVILFTWKIKRKKGWAWKGLLCLAALLAIGNFWATYVPANAATTIVRCLVFYAGLFFTMWVCLESDVRHLLLYLVAGVTAQHFIYCGAQVTTYGLVKLIGPAGETSWLSLVLYPLCLIPFFVLAYLLFARRIAWQSLDVVIGARILALVIGVFLCVTIFASLYNGSTTGEQVSPLIFVTFIMTRMITCGFLLELMTEIGDRFATIHESAVLQQLLNEQKNKLAADKETIELINVKTHDLKKQLNLLGGKIPDDQIQDLGRLVSFYDSSLHSGNEALDVLLTNKSLICTERSIQLERMIDGSKLSFMKPQDIYSLFGNALDNAIEAVSKISDPSRRYIRMTVREDKGMVIFHIENPYEGVLTYRDNNNRIVRARSISSHADPDRREKRVLRTSKEDKRYHGFGVQSIRLVAQQYKGLVTINAHDGLFLLDVLIPRSGGLD</sequence>
<keyword evidence="1" id="KW-1133">Transmembrane helix</keyword>
<feature type="transmembrane region" description="Helical" evidence="1">
    <location>
        <begin position="207"/>
        <end position="224"/>
    </location>
</feature>
<dbReference type="PATRIC" id="fig|864564.6.peg.727"/>
<dbReference type="HOGENOM" id="CLU_020211_0_0_11"/>
<evidence type="ECO:0000313" key="4">
    <source>
        <dbReference type="Proteomes" id="UP000004946"/>
    </source>
</evidence>
<proteinExistence type="predicted"/>
<feature type="transmembrane region" description="Helical" evidence="1">
    <location>
        <begin position="76"/>
        <end position="95"/>
    </location>
</feature>
<feature type="transmembrane region" description="Helical" evidence="1">
    <location>
        <begin position="20"/>
        <end position="39"/>
    </location>
</feature>